<dbReference type="PANTHER" id="PTHR42743:SF11">
    <property type="entry name" value="AMINODEOXYCHORISMATE LYASE"/>
    <property type="match status" value="1"/>
</dbReference>
<evidence type="ECO:0000256" key="7">
    <source>
        <dbReference type="ARBA" id="ARBA00022576"/>
    </source>
</evidence>
<dbReference type="EMBL" id="CP129013">
    <property type="protein sequence ID" value="WLR44115.1"/>
    <property type="molecule type" value="Genomic_DNA"/>
</dbReference>
<dbReference type="PROSITE" id="PS00770">
    <property type="entry name" value="AA_TRANSFER_CLASS_4"/>
    <property type="match status" value="1"/>
</dbReference>
<dbReference type="InterPro" id="IPR043132">
    <property type="entry name" value="BCAT-like_C"/>
</dbReference>
<evidence type="ECO:0000256" key="5">
    <source>
        <dbReference type="ARBA" id="ARBA00005072"/>
    </source>
</evidence>
<comment type="cofactor">
    <cofactor evidence="1 16">
        <name>pyridoxal 5'-phosphate</name>
        <dbReference type="ChEBI" id="CHEBI:597326"/>
    </cofactor>
</comment>
<dbReference type="InterPro" id="IPR001544">
    <property type="entry name" value="Aminotrans_IV"/>
</dbReference>
<comment type="pathway">
    <text evidence="5 17">Amino-acid biosynthesis; L-leucine biosynthesis; L-leucine from 3-methyl-2-oxobutanoate: step 4/4.</text>
</comment>
<dbReference type="EC" id="2.6.1.42" evidence="17"/>
<dbReference type="NCBIfam" id="TIGR01122">
    <property type="entry name" value="ilvE_I"/>
    <property type="match status" value="1"/>
</dbReference>
<gene>
    <name evidence="17 18" type="primary">ilvE</name>
    <name evidence="18" type="ORF">LC087_08510</name>
</gene>
<comment type="catalytic activity">
    <reaction evidence="13 17">
        <text>L-isoleucine + 2-oxoglutarate = (S)-3-methyl-2-oxopentanoate + L-glutamate</text>
        <dbReference type="Rhea" id="RHEA:24801"/>
        <dbReference type="ChEBI" id="CHEBI:16810"/>
        <dbReference type="ChEBI" id="CHEBI:29985"/>
        <dbReference type="ChEBI" id="CHEBI:35146"/>
        <dbReference type="ChEBI" id="CHEBI:58045"/>
        <dbReference type="EC" id="2.6.1.42"/>
    </reaction>
</comment>
<dbReference type="NCBIfam" id="NF006185">
    <property type="entry name" value="PRK08320.1"/>
    <property type="match status" value="1"/>
</dbReference>
<dbReference type="InterPro" id="IPR036038">
    <property type="entry name" value="Aminotransferase-like"/>
</dbReference>
<dbReference type="CDD" id="cd01558">
    <property type="entry name" value="D-AAT_like"/>
    <property type="match status" value="1"/>
</dbReference>
<keyword evidence="11 17" id="KW-0100">Branched-chain amino acid biosynthesis</keyword>
<dbReference type="InterPro" id="IPR005785">
    <property type="entry name" value="B_amino_transI"/>
</dbReference>
<name>A0ABY9K0A9_9BACI</name>
<organism evidence="18 19">
    <name type="scientific">Bacillus carboniphilus</name>
    <dbReference type="NCBI Taxonomy" id="86663"/>
    <lineage>
        <taxon>Bacteria</taxon>
        <taxon>Bacillati</taxon>
        <taxon>Bacillota</taxon>
        <taxon>Bacilli</taxon>
        <taxon>Bacillales</taxon>
        <taxon>Bacillaceae</taxon>
        <taxon>Bacillus</taxon>
    </lineage>
</organism>
<reference evidence="18 19" key="1">
    <citation type="submission" date="2023-06" db="EMBL/GenBank/DDBJ databases">
        <title>Five Gram-positive bacteria isolated from mangrove sediments in Shenzhen, Guangdong, China.</title>
        <authorList>
            <person name="Yu S."/>
            <person name="Zheng W."/>
            <person name="Huang Y."/>
        </authorList>
    </citation>
    <scope>NUCLEOTIDE SEQUENCE [LARGE SCALE GENOMIC DNA]</scope>
    <source>
        <strain evidence="18 19">SaN35-3</strain>
    </source>
</reference>
<evidence type="ECO:0000256" key="11">
    <source>
        <dbReference type="ARBA" id="ARBA00023304"/>
    </source>
</evidence>
<dbReference type="PANTHER" id="PTHR42743">
    <property type="entry name" value="AMINO-ACID AMINOTRANSFERASE"/>
    <property type="match status" value="1"/>
</dbReference>
<comment type="catalytic activity">
    <reaction evidence="12 17">
        <text>L-valine + 2-oxoglutarate = 3-methyl-2-oxobutanoate + L-glutamate</text>
        <dbReference type="Rhea" id="RHEA:24813"/>
        <dbReference type="ChEBI" id="CHEBI:11851"/>
        <dbReference type="ChEBI" id="CHEBI:16810"/>
        <dbReference type="ChEBI" id="CHEBI:29985"/>
        <dbReference type="ChEBI" id="CHEBI:57762"/>
        <dbReference type="EC" id="2.6.1.42"/>
    </reaction>
</comment>
<dbReference type="Gene3D" id="3.30.470.10">
    <property type="match status" value="1"/>
</dbReference>
<evidence type="ECO:0000256" key="4">
    <source>
        <dbReference type="ARBA" id="ARBA00004931"/>
    </source>
</evidence>
<comment type="pathway">
    <text evidence="4 17">Amino-acid biosynthesis; L-valine biosynthesis; L-valine from pyruvate: step 4/4.</text>
</comment>
<keyword evidence="19" id="KW-1185">Reference proteome</keyword>
<protein>
    <recommendedName>
        <fullName evidence="17">Branched-chain-amino-acid aminotransferase</fullName>
        <shortName evidence="17">BCAT</shortName>
        <ecNumber evidence="17">2.6.1.42</ecNumber>
    </recommendedName>
</protein>
<evidence type="ECO:0000256" key="15">
    <source>
        <dbReference type="RuleBase" id="RU004106"/>
    </source>
</evidence>
<evidence type="ECO:0000256" key="17">
    <source>
        <dbReference type="RuleBase" id="RU364094"/>
    </source>
</evidence>
<evidence type="ECO:0000313" key="19">
    <source>
        <dbReference type="Proteomes" id="UP001197974"/>
    </source>
</evidence>
<dbReference type="Gene3D" id="3.20.10.10">
    <property type="entry name" value="D-amino Acid Aminotransferase, subunit A, domain 2"/>
    <property type="match status" value="1"/>
</dbReference>
<comment type="catalytic activity">
    <reaction evidence="14 17">
        <text>L-leucine + 2-oxoglutarate = 4-methyl-2-oxopentanoate + L-glutamate</text>
        <dbReference type="Rhea" id="RHEA:18321"/>
        <dbReference type="ChEBI" id="CHEBI:16810"/>
        <dbReference type="ChEBI" id="CHEBI:17865"/>
        <dbReference type="ChEBI" id="CHEBI:29985"/>
        <dbReference type="ChEBI" id="CHEBI:57427"/>
        <dbReference type="EC" id="2.6.1.42"/>
    </reaction>
</comment>
<comment type="similarity">
    <text evidence="6 15">Belongs to the class-IV pyridoxal-phosphate-dependent aminotransferase family.</text>
</comment>
<evidence type="ECO:0000256" key="14">
    <source>
        <dbReference type="ARBA" id="ARBA00049229"/>
    </source>
</evidence>
<dbReference type="Proteomes" id="UP001197974">
    <property type="component" value="Chromosome"/>
</dbReference>
<dbReference type="SUPFAM" id="SSF56752">
    <property type="entry name" value="D-aminoacid aminotransferase-like PLP-dependent enzymes"/>
    <property type="match status" value="1"/>
</dbReference>
<proteinExistence type="inferred from homology"/>
<evidence type="ECO:0000256" key="6">
    <source>
        <dbReference type="ARBA" id="ARBA00009320"/>
    </source>
</evidence>
<keyword evidence="7 17" id="KW-0032">Aminotransferase</keyword>
<dbReference type="GO" id="GO:0004084">
    <property type="term" value="F:branched-chain-amino-acid transaminase activity"/>
    <property type="evidence" value="ECO:0007669"/>
    <property type="project" value="UniProtKB-EC"/>
</dbReference>
<keyword evidence="10 16" id="KW-0663">Pyridoxal phosphate</keyword>
<keyword evidence="9 17" id="KW-0808">Transferase</keyword>
<evidence type="ECO:0000256" key="16">
    <source>
        <dbReference type="RuleBase" id="RU004516"/>
    </source>
</evidence>
<dbReference type="RefSeq" id="WP_226539255.1">
    <property type="nucleotide sequence ID" value="NZ_CP129013.1"/>
</dbReference>
<evidence type="ECO:0000256" key="8">
    <source>
        <dbReference type="ARBA" id="ARBA00022605"/>
    </source>
</evidence>
<sequence length="303" mass="33525">MGDQWIFLNDRFVTKDDAKVSVYDHGFLYGDGIFEGIRVYSGNVFRLKEHMDRLYNSAKSILLTIPYAQEELTSLVIEAVKKNQLKDAYIRLVVSRGAGDLGLDPNKCKSPNIVIIVEPLALYPAHLYETGLEIITVATRRNRPDVLSPKIKSLNYLNNILVKIEANLANVSEALMLNDQGYVAEGSADNIFIIKNNQIITPPDYVGALEGITRGVIIEIAKELGYELKEQPFTRHDVYIADEVFLTGTAAEVIAVVKVDGRTIGDGRPGGITNHLLEAFREKVCVDGVAIDFDEGRGNVNVS</sequence>
<evidence type="ECO:0000256" key="13">
    <source>
        <dbReference type="ARBA" id="ARBA00048798"/>
    </source>
</evidence>
<evidence type="ECO:0000256" key="10">
    <source>
        <dbReference type="ARBA" id="ARBA00022898"/>
    </source>
</evidence>
<comment type="pathway">
    <text evidence="3 17">Amino-acid biosynthesis; L-isoleucine biosynthesis; L-isoleucine from 2-oxobutanoate: step 4/4.</text>
</comment>
<evidence type="ECO:0000256" key="9">
    <source>
        <dbReference type="ARBA" id="ARBA00022679"/>
    </source>
</evidence>
<dbReference type="InterPro" id="IPR050571">
    <property type="entry name" value="Class-IV_PLP-Dep_Aminotrnsfr"/>
</dbReference>
<evidence type="ECO:0000313" key="18">
    <source>
        <dbReference type="EMBL" id="WLR44115.1"/>
    </source>
</evidence>
<dbReference type="Pfam" id="PF01063">
    <property type="entry name" value="Aminotran_4"/>
    <property type="match status" value="1"/>
</dbReference>
<evidence type="ECO:0000256" key="1">
    <source>
        <dbReference type="ARBA" id="ARBA00001933"/>
    </source>
</evidence>
<comment type="function">
    <text evidence="2 17">Acts on leucine, isoleucine and valine.</text>
</comment>
<keyword evidence="8 17" id="KW-0028">Amino-acid biosynthesis</keyword>
<evidence type="ECO:0000256" key="3">
    <source>
        <dbReference type="ARBA" id="ARBA00004824"/>
    </source>
</evidence>
<evidence type="ECO:0000256" key="12">
    <source>
        <dbReference type="ARBA" id="ARBA00048212"/>
    </source>
</evidence>
<accession>A0ABY9K0A9</accession>
<evidence type="ECO:0000256" key="2">
    <source>
        <dbReference type="ARBA" id="ARBA00003109"/>
    </source>
</evidence>
<dbReference type="InterPro" id="IPR018300">
    <property type="entry name" value="Aminotrans_IV_CS"/>
</dbReference>
<dbReference type="InterPro" id="IPR043131">
    <property type="entry name" value="BCAT-like_N"/>
</dbReference>